<name>A0A643CAJ0_BALPH</name>
<keyword evidence="3" id="KW-1185">Reference proteome</keyword>
<organism evidence="2 3">
    <name type="scientific">Balaenoptera physalus</name>
    <name type="common">Fin whale</name>
    <name type="synonym">Balaena physalus</name>
    <dbReference type="NCBI Taxonomy" id="9770"/>
    <lineage>
        <taxon>Eukaryota</taxon>
        <taxon>Metazoa</taxon>
        <taxon>Chordata</taxon>
        <taxon>Craniata</taxon>
        <taxon>Vertebrata</taxon>
        <taxon>Euteleostomi</taxon>
        <taxon>Mammalia</taxon>
        <taxon>Eutheria</taxon>
        <taxon>Laurasiatheria</taxon>
        <taxon>Artiodactyla</taxon>
        <taxon>Whippomorpha</taxon>
        <taxon>Cetacea</taxon>
        <taxon>Mysticeti</taxon>
        <taxon>Balaenopteridae</taxon>
        <taxon>Balaenoptera</taxon>
    </lineage>
</organism>
<evidence type="ECO:0000313" key="2">
    <source>
        <dbReference type="EMBL" id="KAB0397229.1"/>
    </source>
</evidence>
<dbReference type="Proteomes" id="UP000437017">
    <property type="component" value="Unassembled WGS sequence"/>
</dbReference>
<dbReference type="AlphaFoldDB" id="A0A643CAJ0"/>
<evidence type="ECO:0000313" key="3">
    <source>
        <dbReference type="Proteomes" id="UP000437017"/>
    </source>
</evidence>
<proteinExistence type="predicted"/>
<feature type="region of interest" description="Disordered" evidence="1">
    <location>
        <begin position="96"/>
        <end position="132"/>
    </location>
</feature>
<reference evidence="2 3" key="1">
    <citation type="journal article" date="2019" name="PLoS ONE">
        <title>Genomic analyses reveal an absence of contemporary introgressive admixture between fin whales and blue whales, despite known hybrids.</title>
        <authorList>
            <person name="Westbury M.V."/>
            <person name="Petersen B."/>
            <person name="Lorenzen E.D."/>
        </authorList>
    </citation>
    <scope>NUCLEOTIDE SEQUENCE [LARGE SCALE GENOMIC DNA]</scope>
    <source>
        <strain evidence="2">FinWhale-01</strain>
    </source>
</reference>
<comment type="caution">
    <text evidence="2">The sequence shown here is derived from an EMBL/GenBank/DDBJ whole genome shotgun (WGS) entry which is preliminary data.</text>
</comment>
<feature type="compositionally biased region" description="Basic and acidic residues" evidence="1">
    <location>
        <begin position="110"/>
        <end position="121"/>
    </location>
</feature>
<dbReference type="EMBL" id="SGJD01002016">
    <property type="protein sequence ID" value="KAB0397229.1"/>
    <property type="molecule type" value="Genomic_DNA"/>
</dbReference>
<gene>
    <name evidence="2" type="ORF">E2I00_015121</name>
</gene>
<sequence length="132" mass="14612">MLQKDGRAKKNFKIFRYVKLISMETLSSSDDTCASLLLIILRTQNLNSGQLSVKTRQESADASSCSFSESEVQDVLGHSGFLHKPRPDVTNEMASVFHTDSEDESAGMRLRADRAGCRTEVSEDVPDLSGWP</sequence>
<accession>A0A643CAJ0</accession>
<evidence type="ECO:0000256" key="1">
    <source>
        <dbReference type="SAM" id="MobiDB-lite"/>
    </source>
</evidence>
<protein>
    <submittedName>
        <fullName evidence="2">Uncharacterized protein</fullName>
    </submittedName>
</protein>